<dbReference type="EMBL" id="UOGK01000042">
    <property type="protein sequence ID" value="VAX36206.1"/>
    <property type="molecule type" value="Genomic_DNA"/>
</dbReference>
<gene>
    <name evidence="1" type="ORF">MNBD_PLANCTO03-946</name>
</gene>
<dbReference type="AlphaFoldDB" id="A0A3B1CZX1"/>
<dbReference type="InterPro" id="IPR029063">
    <property type="entry name" value="SAM-dependent_MTases_sf"/>
</dbReference>
<proteinExistence type="predicted"/>
<evidence type="ECO:0000313" key="1">
    <source>
        <dbReference type="EMBL" id="VAX36206.1"/>
    </source>
</evidence>
<accession>A0A3B1CZX1</accession>
<sequence>DRLRVLKGDITHDRAHGPNGEEHFDVVVLSNVLEHLADRERLLALYAEWYTPRVILIRVPAFDRDWTVAWKHDLGVDSRSDPTHETEYTEASLRAELAAAGLCVQEMIVRWGEYWAKTGVE</sequence>
<evidence type="ECO:0008006" key="2">
    <source>
        <dbReference type="Google" id="ProtNLM"/>
    </source>
</evidence>
<name>A0A3B1CZX1_9ZZZZ</name>
<reference evidence="1" key="1">
    <citation type="submission" date="2018-06" db="EMBL/GenBank/DDBJ databases">
        <authorList>
            <person name="Zhirakovskaya E."/>
        </authorList>
    </citation>
    <scope>NUCLEOTIDE SEQUENCE</scope>
</reference>
<dbReference type="Pfam" id="PF13489">
    <property type="entry name" value="Methyltransf_23"/>
    <property type="match status" value="1"/>
</dbReference>
<organism evidence="1">
    <name type="scientific">hydrothermal vent metagenome</name>
    <dbReference type="NCBI Taxonomy" id="652676"/>
    <lineage>
        <taxon>unclassified sequences</taxon>
        <taxon>metagenomes</taxon>
        <taxon>ecological metagenomes</taxon>
    </lineage>
</organism>
<protein>
    <recommendedName>
        <fullName evidence="2">Methyltransferase type 11 domain-containing protein</fullName>
    </recommendedName>
</protein>
<feature type="non-terminal residue" evidence="1">
    <location>
        <position position="1"/>
    </location>
</feature>
<dbReference type="SUPFAM" id="SSF53335">
    <property type="entry name" value="S-adenosyl-L-methionine-dependent methyltransferases"/>
    <property type="match status" value="1"/>
</dbReference>
<dbReference type="Gene3D" id="3.40.50.150">
    <property type="entry name" value="Vaccinia Virus protein VP39"/>
    <property type="match status" value="1"/>
</dbReference>